<reference evidence="4" key="1">
    <citation type="journal article" date="2020" name="bioRxiv">
        <title>Comparative genomics of Chlamydomonas.</title>
        <authorList>
            <person name="Craig R.J."/>
            <person name="Hasan A.R."/>
            <person name="Ness R.W."/>
            <person name="Keightley P.D."/>
        </authorList>
    </citation>
    <scope>NUCLEOTIDE SEQUENCE</scope>
    <source>
        <strain evidence="4">CCAP 11/70</strain>
    </source>
</reference>
<comment type="caution">
    <text evidence="4">The sequence shown here is derived from an EMBL/GenBank/DDBJ whole genome shotgun (WGS) entry which is preliminary data.</text>
</comment>
<evidence type="ECO:0000256" key="1">
    <source>
        <dbReference type="SAM" id="Coils"/>
    </source>
</evidence>
<keyword evidence="3" id="KW-0472">Membrane</keyword>
<keyword evidence="1" id="KW-0175">Coiled coil</keyword>
<dbReference type="Proteomes" id="UP000612055">
    <property type="component" value="Unassembled WGS sequence"/>
</dbReference>
<feature type="compositionally biased region" description="Gly residues" evidence="2">
    <location>
        <begin position="480"/>
        <end position="491"/>
    </location>
</feature>
<feature type="compositionally biased region" description="Pro residues" evidence="2">
    <location>
        <begin position="619"/>
        <end position="630"/>
    </location>
</feature>
<feature type="region of interest" description="Disordered" evidence="2">
    <location>
        <begin position="532"/>
        <end position="685"/>
    </location>
</feature>
<evidence type="ECO:0000313" key="5">
    <source>
        <dbReference type="Proteomes" id="UP000612055"/>
    </source>
</evidence>
<accession>A0A835XVH0</accession>
<dbReference type="OrthoDB" id="531190at2759"/>
<dbReference type="EMBL" id="JAEHOE010000060">
    <property type="protein sequence ID" value="KAG2490560.1"/>
    <property type="molecule type" value="Genomic_DNA"/>
</dbReference>
<feature type="compositionally biased region" description="Polar residues" evidence="2">
    <location>
        <begin position="532"/>
        <end position="550"/>
    </location>
</feature>
<feature type="compositionally biased region" description="Low complexity" evidence="2">
    <location>
        <begin position="602"/>
        <end position="618"/>
    </location>
</feature>
<organism evidence="4 5">
    <name type="scientific">Edaphochlamys debaryana</name>
    <dbReference type="NCBI Taxonomy" id="47281"/>
    <lineage>
        <taxon>Eukaryota</taxon>
        <taxon>Viridiplantae</taxon>
        <taxon>Chlorophyta</taxon>
        <taxon>core chlorophytes</taxon>
        <taxon>Chlorophyceae</taxon>
        <taxon>CS clade</taxon>
        <taxon>Chlamydomonadales</taxon>
        <taxon>Chlamydomonadales incertae sedis</taxon>
        <taxon>Edaphochlamys</taxon>
    </lineage>
</organism>
<feature type="region of interest" description="Disordered" evidence="2">
    <location>
        <begin position="469"/>
        <end position="495"/>
    </location>
</feature>
<sequence length="685" mass="76192">MSSGGDTNVLSVISTDGSTSWQIVVALLASSVGFIVAIVNSIAAYFRDKAQMREIEEQDRRLKAFQKELEDKQRRLVRFENVQDLMKQYKKPLLQSAFDLQSRLANQINTNFLYTFAQKGVERDLQYAKLNMAYVISEFLGWLEVIRQEIVFIVGVGNDTTDLNLLIDAIKYQFTGEADVQGNAKPPKGEEHWKVLQLYAGELRAIGEVMILERTYEDRSMLSVIGYAEFVRRQTRALKGGASAEEESAWEASPEKLQQDTLQPLSDYIERLVGYDKTATPTQRMTILQVLLCKLIDVLDSANPFEVGPEYDLENNDEPRYLARDFRLTPLVALLTDAQKKWLVNQRFMMRVHPVDQQALVDWRARTVGMAPEEVKAYYRLAFPGFREDAHHDSTTGLLLKQVDREAKLGKAGFKGAFPPRQPRPRDKWWWAALNPEDVVKWREEAEKKGRTVVPPPSGLQQMASFKRGKEGSYTLKGASNGGGGGGGGGPLSWLRNRRRTASVQPEPESMDYALGLEEGSTRPDYRAAILTSPSQHTLRSSHPSMQSLAGESRKELADSQPAAPTAAPTSPPAATATALQPLDPQHSAEEHPHQRQHPHPHQYNQQQPQQRQQQSVLQPPPPAPPPLPEAEPFHLVTSIEEEMAALAAESSQPGQVPGAAPEAAKVRPTTPQDGAGSVRSSAGL</sequence>
<keyword evidence="3" id="KW-1133">Transmembrane helix</keyword>
<proteinExistence type="predicted"/>
<name>A0A835XVH0_9CHLO</name>
<dbReference type="AlphaFoldDB" id="A0A835XVH0"/>
<evidence type="ECO:0000256" key="2">
    <source>
        <dbReference type="SAM" id="MobiDB-lite"/>
    </source>
</evidence>
<evidence type="ECO:0000313" key="4">
    <source>
        <dbReference type="EMBL" id="KAG2490560.1"/>
    </source>
</evidence>
<feature type="transmembrane region" description="Helical" evidence="3">
    <location>
        <begin position="20"/>
        <end position="46"/>
    </location>
</feature>
<evidence type="ECO:0000256" key="3">
    <source>
        <dbReference type="SAM" id="Phobius"/>
    </source>
</evidence>
<gene>
    <name evidence="4" type="ORF">HYH03_010954</name>
</gene>
<keyword evidence="5" id="KW-1185">Reference proteome</keyword>
<protein>
    <submittedName>
        <fullName evidence="4">Uncharacterized protein</fullName>
    </submittedName>
</protein>
<feature type="compositionally biased region" description="Low complexity" evidence="2">
    <location>
        <begin position="559"/>
        <end position="585"/>
    </location>
</feature>
<keyword evidence="3" id="KW-0812">Transmembrane</keyword>
<feature type="coiled-coil region" evidence="1">
    <location>
        <begin position="55"/>
        <end position="82"/>
    </location>
</feature>